<dbReference type="GO" id="GO:0005829">
    <property type="term" value="C:cytosol"/>
    <property type="evidence" value="ECO:0007669"/>
    <property type="project" value="TreeGrafter"/>
</dbReference>
<dbReference type="SUPFAM" id="SSF46785">
    <property type="entry name" value="Winged helix' DNA-binding domain"/>
    <property type="match status" value="1"/>
</dbReference>
<dbReference type="InterPro" id="IPR012318">
    <property type="entry name" value="HTH_CRP"/>
</dbReference>
<dbReference type="SMART" id="SM00419">
    <property type="entry name" value="HTH_CRP"/>
    <property type="match status" value="1"/>
</dbReference>
<dbReference type="PROSITE" id="PS50042">
    <property type="entry name" value="CNMP_BINDING_3"/>
    <property type="match status" value="1"/>
</dbReference>
<evidence type="ECO:0000313" key="6">
    <source>
        <dbReference type="EMBL" id="GIM29026.1"/>
    </source>
</evidence>
<feature type="domain" description="Cyclic nucleotide-binding" evidence="4">
    <location>
        <begin position="16"/>
        <end position="116"/>
    </location>
</feature>
<dbReference type="InterPro" id="IPR000595">
    <property type="entry name" value="cNMP-bd_dom"/>
</dbReference>
<dbReference type="Gene3D" id="2.60.120.10">
    <property type="entry name" value="Jelly Rolls"/>
    <property type="match status" value="1"/>
</dbReference>
<evidence type="ECO:0000313" key="7">
    <source>
        <dbReference type="Proteomes" id="UP000679179"/>
    </source>
</evidence>
<protein>
    <submittedName>
        <fullName evidence="6">cAMP-binding protein</fullName>
    </submittedName>
</protein>
<comment type="caution">
    <text evidence="6">The sequence shown here is derived from an EMBL/GenBank/DDBJ whole genome shotgun (WGS) entry which is preliminary data.</text>
</comment>
<proteinExistence type="predicted"/>
<dbReference type="SUPFAM" id="SSF51206">
    <property type="entry name" value="cAMP-binding domain-like"/>
    <property type="match status" value="1"/>
</dbReference>
<name>A0A919VGV3_9CLOT</name>
<dbReference type="Proteomes" id="UP000679179">
    <property type="component" value="Unassembled WGS sequence"/>
</dbReference>
<dbReference type="PANTHER" id="PTHR24567">
    <property type="entry name" value="CRP FAMILY TRANSCRIPTIONAL REGULATORY PROTEIN"/>
    <property type="match status" value="1"/>
</dbReference>
<keyword evidence="3" id="KW-0804">Transcription</keyword>
<dbReference type="CDD" id="cd00038">
    <property type="entry name" value="CAP_ED"/>
    <property type="match status" value="1"/>
</dbReference>
<sequence length="227" mass="26235">MQDILMIIGTLSKCRLFTHFTEENLKSIINNKCTYLKKYSSNDVIFIEEEPCQYLSVIISGTVEIQKFDSNGNILIVSTLEEGNVFGENLLFGDRHFYPMSVVCKSSSFVLHISKDYVYTLCETDHIFMRQMLRILSNKAMVLSSKLKQVSMRSLRQMICHFITAKYKETGENIIDLNMSKKEWAEKLGVQRPSLSRELIKMKDDGLIDYDRKTITILDIEGIESEN</sequence>
<dbReference type="PANTHER" id="PTHR24567:SF58">
    <property type="entry name" value="CYCLIC AMP-BINDING REGULATORY PROTEIN"/>
    <property type="match status" value="1"/>
</dbReference>
<evidence type="ECO:0000259" key="5">
    <source>
        <dbReference type="PROSITE" id="PS51063"/>
    </source>
</evidence>
<organism evidence="6 7">
    <name type="scientific">Clostridium polyendosporum</name>
    <dbReference type="NCBI Taxonomy" id="69208"/>
    <lineage>
        <taxon>Bacteria</taxon>
        <taxon>Bacillati</taxon>
        <taxon>Bacillota</taxon>
        <taxon>Clostridia</taxon>
        <taxon>Eubacteriales</taxon>
        <taxon>Clostridiaceae</taxon>
        <taxon>Clostridium</taxon>
    </lineage>
</organism>
<keyword evidence="2" id="KW-0238">DNA-binding</keyword>
<feature type="domain" description="HTH crp-type" evidence="5">
    <location>
        <begin position="153"/>
        <end position="221"/>
    </location>
</feature>
<dbReference type="Pfam" id="PF00027">
    <property type="entry name" value="cNMP_binding"/>
    <property type="match status" value="1"/>
</dbReference>
<dbReference type="InterPro" id="IPR014710">
    <property type="entry name" value="RmlC-like_jellyroll"/>
</dbReference>
<dbReference type="PROSITE" id="PS51063">
    <property type="entry name" value="HTH_CRP_2"/>
    <property type="match status" value="1"/>
</dbReference>
<dbReference type="SMART" id="SM00100">
    <property type="entry name" value="cNMP"/>
    <property type="match status" value="1"/>
</dbReference>
<evidence type="ECO:0000256" key="3">
    <source>
        <dbReference type="ARBA" id="ARBA00023163"/>
    </source>
</evidence>
<dbReference type="AlphaFoldDB" id="A0A919VGV3"/>
<dbReference type="GO" id="GO:0003700">
    <property type="term" value="F:DNA-binding transcription factor activity"/>
    <property type="evidence" value="ECO:0007669"/>
    <property type="project" value="TreeGrafter"/>
</dbReference>
<accession>A0A919VGV3</accession>
<gene>
    <name evidence="6" type="ORF">CPJCM30710_16920</name>
</gene>
<dbReference type="GO" id="GO:0003677">
    <property type="term" value="F:DNA binding"/>
    <property type="evidence" value="ECO:0007669"/>
    <property type="project" value="UniProtKB-KW"/>
</dbReference>
<dbReference type="Pfam" id="PF13545">
    <property type="entry name" value="HTH_Crp_2"/>
    <property type="match status" value="1"/>
</dbReference>
<reference evidence="6" key="1">
    <citation type="submission" date="2021-03" db="EMBL/GenBank/DDBJ databases">
        <title>Taxonomic study of Clostridium polyendosporum from meadow-gley soil under rice.</title>
        <authorList>
            <person name="Kobayashi H."/>
            <person name="Tanizawa Y."/>
            <person name="Yagura M."/>
        </authorList>
    </citation>
    <scope>NUCLEOTIDE SEQUENCE</scope>
    <source>
        <strain evidence="6">JCM 30710</strain>
    </source>
</reference>
<evidence type="ECO:0000256" key="1">
    <source>
        <dbReference type="ARBA" id="ARBA00023015"/>
    </source>
</evidence>
<keyword evidence="1" id="KW-0805">Transcription regulation</keyword>
<dbReference type="RefSeq" id="WP_246503497.1">
    <property type="nucleotide sequence ID" value="NZ_BOPZ01000012.1"/>
</dbReference>
<dbReference type="InterPro" id="IPR036390">
    <property type="entry name" value="WH_DNA-bd_sf"/>
</dbReference>
<dbReference type="EMBL" id="BOPZ01000012">
    <property type="protein sequence ID" value="GIM29026.1"/>
    <property type="molecule type" value="Genomic_DNA"/>
</dbReference>
<evidence type="ECO:0000259" key="4">
    <source>
        <dbReference type="PROSITE" id="PS50042"/>
    </source>
</evidence>
<dbReference type="InterPro" id="IPR018490">
    <property type="entry name" value="cNMP-bd_dom_sf"/>
</dbReference>
<keyword evidence="7" id="KW-1185">Reference proteome</keyword>
<dbReference type="InterPro" id="IPR050397">
    <property type="entry name" value="Env_Response_Regulators"/>
</dbReference>
<evidence type="ECO:0000256" key="2">
    <source>
        <dbReference type="ARBA" id="ARBA00023125"/>
    </source>
</evidence>